<name>A0A0F9QW76_9ZZZZ</name>
<gene>
    <name evidence="1" type="ORF">LCGC14_1046910</name>
</gene>
<dbReference type="AlphaFoldDB" id="A0A0F9QW76"/>
<reference evidence="1" key="1">
    <citation type="journal article" date="2015" name="Nature">
        <title>Complex archaea that bridge the gap between prokaryotes and eukaryotes.</title>
        <authorList>
            <person name="Spang A."/>
            <person name="Saw J.H."/>
            <person name="Jorgensen S.L."/>
            <person name="Zaremba-Niedzwiedzka K."/>
            <person name="Martijn J."/>
            <person name="Lind A.E."/>
            <person name="van Eijk R."/>
            <person name="Schleper C."/>
            <person name="Guy L."/>
            <person name="Ettema T.J."/>
        </authorList>
    </citation>
    <scope>NUCLEOTIDE SEQUENCE</scope>
</reference>
<evidence type="ECO:0000313" key="1">
    <source>
        <dbReference type="EMBL" id="KKN09413.1"/>
    </source>
</evidence>
<proteinExistence type="predicted"/>
<sequence>MLKSEYKTLKKELSIEKRELIADYKADRPPLVKRIKKIYKKVVAQFKYWFKVAKIIYESVFHAWIRIQELKKENYKLKDEIKLIIEATGHKE</sequence>
<dbReference type="EMBL" id="LAZR01004350">
    <property type="protein sequence ID" value="KKN09413.1"/>
    <property type="molecule type" value="Genomic_DNA"/>
</dbReference>
<comment type="caution">
    <text evidence="1">The sequence shown here is derived from an EMBL/GenBank/DDBJ whole genome shotgun (WGS) entry which is preliminary data.</text>
</comment>
<protein>
    <submittedName>
        <fullName evidence="1">Uncharacterized protein</fullName>
    </submittedName>
</protein>
<accession>A0A0F9QW76</accession>
<organism evidence="1">
    <name type="scientific">marine sediment metagenome</name>
    <dbReference type="NCBI Taxonomy" id="412755"/>
    <lineage>
        <taxon>unclassified sequences</taxon>
        <taxon>metagenomes</taxon>
        <taxon>ecological metagenomes</taxon>
    </lineage>
</organism>